<gene>
    <name evidence="1" type="ORF">HUK38_14450</name>
</gene>
<protein>
    <recommendedName>
        <fullName evidence="3">Alkyl hydroperoxide reductase subunit C/ Thiol specific antioxidant domain-containing protein</fullName>
    </recommendedName>
</protein>
<dbReference type="EMBL" id="JABVCQ010000066">
    <property type="protein sequence ID" value="MBB1127406.1"/>
    <property type="molecule type" value="Genomic_DNA"/>
</dbReference>
<dbReference type="Proteomes" id="UP000548632">
    <property type="component" value="Unassembled WGS sequence"/>
</dbReference>
<name>A0A839HL03_9GAMM</name>
<dbReference type="Gene3D" id="3.40.30.10">
    <property type="entry name" value="Glutaredoxin"/>
    <property type="match status" value="1"/>
</dbReference>
<comment type="caution">
    <text evidence="1">The sequence shown here is derived from an EMBL/GenBank/DDBJ whole genome shotgun (WGS) entry which is preliminary data.</text>
</comment>
<reference evidence="1 2" key="1">
    <citation type="journal article" date="2020" name="Arch. Microbiol.">
        <title>The genome sequence of the giant phototrophic gammaproteobacterium Thiospirillum jenense gives insight into its physiological properties and phylogenetic relationships.</title>
        <authorList>
            <person name="Imhoff J.F."/>
            <person name="Meyer T.E."/>
            <person name="Kyndt J.A."/>
        </authorList>
    </citation>
    <scope>NUCLEOTIDE SEQUENCE [LARGE SCALE GENOMIC DNA]</scope>
    <source>
        <strain evidence="1 2">DSM 216</strain>
    </source>
</reference>
<proteinExistence type="predicted"/>
<sequence>MKLQEALDAMKKEFIASKPPEVTSVLLKETEKLVQSGIADRAIKVGETLPEFALPDAKGNLISSKELLAKGPLAISFYRGVW</sequence>
<dbReference type="InterPro" id="IPR036249">
    <property type="entry name" value="Thioredoxin-like_sf"/>
</dbReference>
<dbReference type="AlphaFoldDB" id="A0A839HL03"/>
<evidence type="ECO:0008006" key="3">
    <source>
        <dbReference type="Google" id="ProtNLM"/>
    </source>
</evidence>
<keyword evidence="2" id="KW-1185">Reference proteome</keyword>
<dbReference type="SUPFAM" id="SSF52833">
    <property type="entry name" value="Thioredoxin-like"/>
    <property type="match status" value="1"/>
</dbReference>
<evidence type="ECO:0000313" key="2">
    <source>
        <dbReference type="Proteomes" id="UP000548632"/>
    </source>
</evidence>
<organism evidence="1 2">
    <name type="scientific">Thiospirillum jenense</name>
    <dbReference type="NCBI Taxonomy" id="1653858"/>
    <lineage>
        <taxon>Bacteria</taxon>
        <taxon>Pseudomonadati</taxon>
        <taxon>Pseudomonadota</taxon>
        <taxon>Gammaproteobacteria</taxon>
        <taxon>Chromatiales</taxon>
        <taxon>Chromatiaceae</taxon>
        <taxon>Thiospirillum</taxon>
    </lineage>
</organism>
<accession>A0A839HL03</accession>
<dbReference type="RefSeq" id="WP_182585024.1">
    <property type="nucleotide sequence ID" value="NZ_JABVCQ010000066.1"/>
</dbReference>
<evidence type="ECO:0000313" key="1">
    <source>
        <dbReference type="EMBL" id="MBB1127406.1"/>
    </source>
</evidence>